<evidence type="ECO:0008006" key="5">
    <source>
        <dbReference type="Google" id="ProtNLM"/>
    </source>
</evidence>
<proteinExistence type="predicted"/>
<dbReference type="Gene3D" id="2.140.10.30">
    <property type="entry name" value="Dipeptidylpeptidase IV, N-terminal domain"/>
    <property type="match status" value="1"/>
</dbReference>
<dbReference type="GO" id="GO:0008236">
    <property type="term" value="F:serine-type peptidase activity"/>
    <property type="evidence" value="ECO:0007669"/>
    <property type="project" value="InterPro"/>
</dbReference>
<dbReference type="InterPro" id="IPR002469">
    <property type="entry name" value="Peptidase_S9B_N"/>
</dbReference>
<dbReference type="Pfam" id="PF00326">
    <property type="entry name" value="Peptidase_S9"/>
    <property type="match status" value="1"/>
</dbReference>
<sequence length="721" mass="80435">MRLFAETRGFLSGRPVKAKPSPDGQSVLFLRGEAKGGKLKLYEFRLANRETRELLTPETVLQGAEETLSAEERARRERMRLVAGGFTDYQFDPTNGDQLLLPLSGKLYLFTRSTRKVRELKTGPGVLIDPKWSPTGKQIAYVRDHDVRLYDLASDQEWTVTTGGTEAKPHGEAEFVAQEEMGRLTGYWFSPDGTQIVFEEYDTAGVETWYVADASKPDRAPQTQFYPRPGKANVRVRVGIADLPTAEDLTSKAPKWIEWNTLPGEEGQTFPYLANVIWSKHGPLTLVLQTRRQDRKRFVSVDPKSGALAVYDRSHTDAAWTNLRSDEPRFLPGGTYLHVLEVANGDELRESKITGEHRPIVPATLGLHEIEVVAVRGERIFFQATKSPGQMHLFQVTRPTNWSESAATPTPLSHGEGMFGMTLSKDASFWVESCTTLRQMPTLTVRNADGTALGVLPSVAIEPPFQPNVTVQKLGDGLGYYTAIVRPQNFQSGKKYPVLVDVYGGPRHITVLHGMRAWLRDQWLADQGFIVVAVDNRGTPGRGRDWERAVYRKFGSVPLEDQVAGLAALGKSFPELDLQRVGIVGWSFGGYMSAQAVLKRPDVFHAAVAGAPVTDWEDYDTHYTERYMGLLPEDQAAYADGSLLPAAKSLKRPLLLVHGTADDNVYFRHSLRLADALFKNGQDFDVLPLAAQTHMVADPLATERLWIRISQFFRKQLGEPK</sequence>
<dbReference type="SUPFAM" id="SSF82171">
    <property type="entry name" value="DPP6 N-terminal domain-like"/>
    <property type="match status" value="1"/>
</dbReference>
<dbReference type="Gene3D" id="3.40.50.1820">
    <property type="entry name" value="alpha/beta hydrolase"/>
    <property type="match status" value="1"/>
</dbReference>
<dbReference type="Proteomes" id="UP000464378">
    <property type="component" value="Chromosome"/>
</dbReference>
<dbReference type="AlphaFoldDB" id="A0A6C2YKC9"/>
<dbReference type="GO" id="GO:0006508">
    <property type="term" value="P:proteolysis"/>
    <property type="evidence" value="ECO:0007669"/>
    <property type="project" value="InterPro"/>
</dbReference>
<dbReference type="InterPro" id="IPR001375">
    <property type="entry name" value="Peptidase_S9_cat"/>
</dbReference>
<dbReference type="PANTHER" id="PTHR11731">
    <property type="entry name" value="PROTEASE FAMILY S9B,C DIPEPTIDYL-PEPTIDASE IV-RELATED"/>
    <property type="match status" value="1"/>
</dbReference>
<name>A0A6C2YKC9_9BACT</name>
<dbReference type="KEGG" id="tim:GMBLW1_23950"/>
<evidence type="ECO:0000259" key="1">
    <source>
        <dbReference type="Pfam" id="PF00326"/>
    </source>
</evidence>
<accession>A0A6C2YKC9</accession>
<feature type="domain" description="Peptidase S9 prolyl oligopeptidase catalytic" evidence="1">
    <location>
        <begin position="522"/>
        <end position="718"/>
    </location>
</feature>
<gene>
    <name evidence="3" type="ORF">GMBLW1_23950</name>
</gene>
<protein>
    <recommendedName>
        <fullName evidence="5">Peptidase S9 prolyl oligopeptidase catalytic domain-containing protein</fullName>
    </recommendedName>
</protein>
<evidence type="ECO:0000259" key="2">
    <source>
        <dbReference type="Pfam" id="PF00930"/>
    </source>
</evidence>
<dbReference type="PANTHER" id="PTHR11731:SF193">
    <property type="entry name" value="DIPEPTIDYL PEPTIDASE 9"/>
    <property type="match status" value="1"/>
</dbReference>
<keyword evidence="4" id="KW-1185">Reference proteome</keyword>
<reference evidence="3" key="1">
    <citation type="submission" date="2019-04" db="EMBL/GenBank/DDBJ databases">
        <authorList>
            <consortium name="Science for Life Laboratories"/>
        </authorList>
    </citation>
    <scope>NUCLEOTIDE SEQUENCE</scope>
    <source>
        <strain evidence="3">MBLW1</strain>
    </source>
</reference>
<evidence type="ECO:0000313" key="4">
    <source>
        <dbReference type="Proteomes" id="UP000464378"/>
    </source>
</evidence>
<dbReference type="EMBL" id="LR586016">
    <property type="protein sequence ID" value="VIP01565.1"/>
    <property type="molecule type" value="Genomic_DNA"/>
</dbReference>
<organism evidence="3">
    <name type="scientific">Tuwongella immobilis</name>
    <dbReference type="NCBI Taxonomy" id="692036"/>
    <lineage>
        <taxon>Bacteria</taxon>
        <taxon>Pseudomonadati</taxon>
        <taxon>Planctomycetota</taxon>
        <taxon>Planctomycetia</taxon>
        <taxon>Gemmatales</taxon>
        <taxon>Gemmataceae</taxon>
        <taxon>Tuwongella</taxon>
    </lineage>
</organism>
<dbReference type="EMBL" id="LR593887">
    <property type="protein sequence ID" value="VTR98786.1"/>
    <property type="molecule type" value="Genomic_DNA"/>
</dbReference>
<dbReference type="GO" id="GO:0008239">
    <property type="term" value="F:dipeptidyl-peptidase activity"/>
    <property type="evidence" value="ECO:0007669"/>
    <property type="project" value="TreeGrafter"/>
</dbReference>
<dbReference type="SUPFAM" id="SSF53474">
    <property type="entry name" value="alpha/beta-Hydrolases"/>
    <property type="match status" value="1"/>
</dbReference>
<dbReference type="Pfam" id="PF00930">
    <property type="entry name" value="DPPIV_N"/>
    <property type="match status" value="1"/>
</dbReference>
<dbReference type="InParanoid" id="A0A6C2YKC9"/>
<evidence type="ECO:0000313" key="3">
    <source>
        <dbReference type="EMBL" id="VIP01565.1"/>
    </source>
</evidence>
<feature type="domain" description="Dipeptidylpeptidase IV N-terminal" evidence="2">
    <location>
        <begin position="103"/>
        <end position="438"/>
    </location>
</feature>
<dbReference type="InterPro" id="IPR050278">
    <property type="entry name" value="Serine_Prot_S9B/DPPIV"/>
</dbReference>
<dbReference type="InterPro" id="IPR029058">
    <property type="entry name" value="AB_hydrolase_fold"/>
</dbReference>